<keyword evidence="6 7" id="KW-0472">Membrane</keyword>
<feature type="transmembrane region" description="Helical" evidence="7">
    <location>
        <begin position="443"/>
        <end position="460"/>
    </location>
</feature>
<accession>A0A5E4YE08</accession>
<dbReference type="OrthoDB" id="9808458at2"/>
<dbReference type="Proteomes" id="UP000414233">
    <property type="component" value="Unassembled WGS sequence"/>
</dbReference>
<reference evidence="8 9" key="1">
    <citation type="submission" date="2019-08" db="EMBL/GenBank/DDBJ databases">
        <authorList>
            <person name="Peeters C."/>
        </authorList>
    </citation>
    <scope>NUCLEOTIDE SEQUENCE [LARGE SCALE GENOMIC DNA]</scope>
    <source>
        <strain evidence="8 9">LMG 30175</strain>
    </source>
</reference>
<feature type="transmembrane region" description="Helical" evidence="7">
    <location>
        <begin position="81"/>
        <end position="103"/>
    </location>
</feature>
<evidence type="ECO:0000313" key="9">
    <source>
        <dbReference type="Proteomes" id="UP000414233"/>
    </source>
</evidence>
<sequence length="463" mass="47424">MHSTPSSQDGAGASRAAPSAVTATAPASWLDRRFAISARGSSVRTEVLAGVTSFLAAAYLLVVIPSLLATGGMERAAATTATLLVFVVFTVLMALYANLPFLVGPGIGGSVIVGVTLAATEHVAWQTGVAIAFLSGVLFLLLTVLGARSVVARLIPTSIKLGLGASIGLFIAVLGVRNAGMVVANAKTNAFALGDFSRPGTMVALIGLGAAVLLQGRKVPGAILWSILLAALAGVPLGVTKVPDVFVSLPHSIAPVAFQLDIASALSVSALPYLFAFFAAEFFSTLGTTLAVGGKAGLLDEHGNMENINRPFLVDSIAATGGAMLGIPALTALVESAAGVEAGGRTGLTALSAALMFALVCFFVPVALAIPKEATAPALILIGLSMFSTIRHVPFDDFSDAFPVLAMVLLTLLSNSFGTGIAGGLLCYVLVKMLVGRFKDLPWGLYVLALPLAYYFWTVVGRH</sequence>
<dbReference type="GO" id="GO:0005345">
    <property type="term" value="F:purine nucleobase transmembrane transporter activity"/>
    <property type="evidence" value="ECO:0007669"/>
    <property type="project" value="TreeGrafter"/>
</dbReference>
<comment type="similarity">
    <text evidence="2">Belongs to the nucleobase:cation symporter-2 (NCS2) (TC 2.A.40) family. Azg-like subfamily.</text>
</comment>
<dbReference type="EMBL" id="CABPRZ010000023">
    <property type="protein sequence ID" value="VVE46383.1"/>
    <property type="molecule type" value="Genomic_DNA"/>
</dbReference>
<evidence type="ECO:0000256" key="3">
    <source>
        <dbReference type="ARBA" id="ARBA00022448"/>
    </source>
</evidence>
<evidence type="ECO:0000256" key="7">
    <source>
        <dbReference type="SAM" id="Phobius"/>
    </source>
</evidence>
<name>A0A5E4YE08_9BURK</name>
<evidence type="ECO:0000256" key="4">
    <source>
        <dbReference type="ARBA" id="ARBA00022692"/>
    </source>
</evidence>
<dbReference type="PANTHER" id="PTHR43337">
    <property type="entry name" value="XANTHINE/URACIL PERMEASE C887.17-RELATED"/>
    <property type="match status" value="1"/>
</dbReference>
<feature type="transmembrane region" description="Helical" evidence="7">
    <location>
        <begin position="405"/>
        <end position="431"/>
    </location>
</feature>
<feature type="transmembrane region" description="Helical" evidence="7">
    <location>
        <begin position="375"/>
        <end position="393"/>
    </location>
</feature>
<keyword evidence="4 7" id="KW-0812">Transmembrane</keyword>
<evidence type="ECO:0000256" key="6">
    <source>
        <dbReference type="ARBA" id="ARBA00023136"/>
    </source>
</evidence>
<dbReference type="AlphaFoldDB" id="A0A5E4YE08"/>
<evidence type="ECO:0000313" key="8">
    <source>
        <dbReference type="EMBL" id="VVE46383.1"/>
    </source>
</evidence>
<keyword evidence="9" id="KW-1185">Reference proteome</keyword>
<dbReference type="InterPro" id="IPR006043">
    <property type="entry name" value="NCS2"/>
</dbReference>
<comment type="subcellular location">
    <subcellularLocation>
        <location evidence="1">Endomembrane system</location>
        <topology evidence="1">Multi-pass membrane protein</topology>
    </subcellularLocation>
</comment>
<feature type="transmembrane region" description="Helical" evidence="7">
    <location>
        <begin position="196"/>
        <end position="214"/>
    </location>
</feature>
<feature type="transmembrane region" description="Helical" evidence="7">
    <location>
        <begin position="123"/>
        <end position="147"/>
    </location>
</feature>
<feature type="transmembrane region" description="Helical" evidence="7">
    <location>
        <begin position="221"/>
        <end position="239"/>
    </location>
</feature>
<feature type="transmembrane region" description="Helical" evidence="7">
    <location>
        <begin position="346"/>
        <end position="368"/>
    </location>
</feature>
<feature type="transmembrane region" description="Helical" evidence="7">
    <location>
        <begin position="270"/>
        <end position="292"/>
    </location>
</feature>
<dbReference type="InterPro" id="IPR045018">
    <property type="entry name" value="Azg-like"/>
</dbReference>
<dbReference type="GO" id="GO:0012505">
    <property type="term" value="C:endomembrane system"/>
    <property type="evidence" value="ECO:0007669"/>
    <property type="project" value="UniProtKB-SubCell"/>
</dbReference>
<evidence type="ECO:0000256" key="1">
    <source>
        <dbReference type="ARBA" id="ARBA00004127"/>
    </source>
</evidence>
<evidence type="ECO:0000256" key="2">
    <source>
        <dbReference type="ARBA" id="ARBA00005697"/>
    </source>
</evidence>
<dbReference type="GO" id="GO:0005886">
    <property type="term" value="C:plasma membrane"/>
    <property type="evidence" value="ECO:0007669"/>
    <property type="project" value="TreeGrafter"/>
</dbReference>
<feature type="transmembrane region" description="Helical" evidence="7">
    <location>
        <begin position="312"/>
        <end position="334"/>
    </location>
</feature>
<keyword evidence="3" id="KW-0813">Transport</keyword>
<keyword evidence="5 7" id="KW-1133">Transmembrane helix</keyword>
<dbReference type="PANTHER" id="PTHR43337:SF1">
    <property type="entry name" value="XANTHINE_URACIL PERMEASE C887.17-RELATED"/>
    <property type="match status" value="1"/>
</dbReference>
<proteinExistence type="inferred from homology"/>
<feature type="transmembrane region" description="Helical" evidence="7">
    <location>
        <begin position="159"/>
        <end position="176"/>
    </location>
</feature>
<dbReference type="Pfam" id="PF00860">
    <property type="entry name" value="Xan_ur_permease"/>
    <property type="match status" value="1"/>
</dbReference>
<feature type="transmembrane region" description="Helical" evidence="7">
    <location>
        <begin position="47"/>
        <end position="69"/>
    </location>
</feature>
<protein>
    <submittedName>
        <fullName evidence="8">Adenine permease AdeQ</fullName>
    </submittedName>
</protein>
<evidence type="ECO:0000256" key="5">
    <source>
        <dbReference type="ARBA" id="ARBA00022989"/>
    </source>
</evidence>
<gene>
    <name evidence="8" type="primary">adeQ</name>
    <name evidence="8" type="ORF">PTE30175_04329</name>
</gene>
<organism evidence="8 9">
    <name type="scientific">Pandoraea terrae</name>
    <dbReference type="NCBI Taxonomy" id="1537710"/>
    <lineage>
        <taxon>Bacteria</taxon>
        <taxon>Pseudomonadati</taxon>
        <taxon>Pseudomonadota</taxon>
        <taxon>Betaproteobacteria</taxon>
        <taxon>Burkholderiales</taxon>
        <taxon>Burkholderiaceae</taxon>
        <taxon>Pandoraea</taxon>
    </lineage>
</organism>